<evidence type="ECO:0000313" key="2">
    <source>
        <dbReference type="Proteomes" id="UP000076532"/>
    </source>
</evidence>
<evidence type="ECO:0000313" key="1">
    <source>
        <dbReference type="EMBL" id="KZP09509.1"/>
    </source>
</evidence>
<proteinExistence type="predicted"/>
<dbReference type="Proteomes" id="UP000076532">
    <property type="component" value="Unassembled WGS sequence"/>
</dbReference>
<protein>
    <recommendedName>
        <fullName evidence="3">F-box domain-containing protein</fullName>
    </recommendedName>
</protein>
<organism evidence="1 2">
    <name type="scientific">Athelia psychrophila</name>
    <dbReference type="NCBI Taxonomy" id="1759441"/>
    <lineage>
        <taxon>Eukaryota</taxon>
        <taxon>Fungi</taxon>
        <taxon>Dikarya</taxon>
        <taxon>Basidiomycota</taxon>
        <taxon>Agaricomycotina</taxon>
        <taxon>Agaricomycetes</taxon>
        <taxon>Agaricomycetidae</taxon>
        <taxon>Atheliales</taxon>
        <taxon>Atheliaceae</taxon>
        <taxon>Athelia</taxon>
    </lineage>
</organism>
<accession>A0A165YFP5</accession>
<dbReference type="EMBL" id="KV417698">
    <property type="protein sequence ID" value="KZP09509.1"/>
    <property type="molecule type" value="Genomic_DNA"/>
</dbReference>
<reference evidence="1 2" key="1">
    <citation type="journal article" date="2016" name="Mol. Biol. Evol.">
        <title>Comparative Genomics of Early-Diverging Mushroom-Forming Fungi Provides Insights into the Origins of Lignocellulose Decay Capabilities.</title>
        <authorList>
            <person name="Nagy L.G."/>
            <person name="Riley R."/>
            <person name="Tritt A."/>
            <person name="Adam C."/>
            <person name="Daum C."/>
            <person name="Floudas D."/>
            <person name="Sun H."/>
            <person name="Yadav J.S."/>
            <person name="Pangilinan J."/>
            <person name="Larsson K.H."/>
            <person name="Matsuura K."/>
            <person name="Barry K."/>
            <person name="Labutti K."/>
            <person name="Kuo R."/>
            <person name="Ohm R.A."/>
            <person name="Bhattacharya S.S."/>
            <person name="Shirouzu T."/>
            <person name="Yoshinaga Y."/>
            <person name="Martin F.M."/>
            <person name="Grigoriev I.V."/>
            <person name="Hibbett D.S."/>
        </authorList>
    </citation>
    <scope>NUCLEOTIDE SEQUENCE [LARGE SCALE GENOMIC DNA]</scope>
    <source>
        <strain evidence="1 2">CBS 109695</strain>
    </source>
</reference>
<dbReference type="AlphaFoldDB" id="A0A165YFP5"/>
<sequence>MAVIKHCDSCGSYVENDVVIPLPPTPQLWRTSETPTALESASIAKLLIDAQGTVSQIDVHILDIQRKLVGLLAKRNAMQEMIACHGSLLAPIRRLPEEILGYIFFLCLPESREEASLSTARAPLLLTQVCITWRKCAWSSQRLW</sequence>
<feature type="non-terminal residue" evidence="1">
    <location>
        <position position="144"/>
    </location>
</feature>
<name>A0A165YFP5_9AGAM</name>
<gene>
    <name evidence="1" type="ORF">FIBSPDRAFT_759852</name>
</gene>
<keyword evidence="2" id="KW-1185">Reference proteome</keyword>
<evidence type="ECO:0008006" key="3">
    <source>
        <dbReference type="Google" id="ProtNLM"/>
    </source>
</evidence>
<dbReference type="OrthoDB" id="3365698at2759"/>